<feature type="domain" description="C2H2-type" evidence="11">
    <location>
        <begin position="262"/>
        <end position="289"/>
    </location>
</feature>
<dbReference type="Pfam" id="PF00096">
    <property type="entry name" value="zf-C2H2"/>
    <property type="match status" value="1"/>
</dbReference>
<keyword evidence="4 8" id="KW-0863">Zinc-finger</keyword>
<feature type="domain" description="C2H2-type" evidence="11">
    <location>
        <begin position="568"/>
        <end position="592"/>
    </location>
</feature>
<accession>A0AAJ7PPU7</accession>
<evidence type="ECO:0000256" key="6">
    <source>
        <dbReference type="ARBA" id="ARBA00023125"/>
    </source>
</evidence>
<evidence type="ECO:0000256" key="9">
    <source>
        <dbReference type="SAM" id="Coils"/>
    </source>
</evidence>
<keyword evidence="5" id="KW-0862">Zinc</keyword>
<dbReference type="GeneID" id="108885535"/>
<dbReference type="PROSITE" id="PS50157">
    <property type="entry name" value="ZINC_FINGER_C2H2_2"/>
    <property type="match status" value="5"/>
</dbReference>
<feature type="domain" description="C2H2-type" evidence="11">
    <location>
        <begin position="395"/>
        <end position="423"/>
    </location>
</feature>
<dbReference type="GO" id="GO:0005634">
    <property type="term" value="C:nucleus"/>
    <property type="evidence" value="ECO:0007669"/>
    <property type="project" value="UniProtKB-SubCell"/>
</dbReference>
<dbReference type="GO" id="GO:0000978">
    <property type="term" value="F:RNA polymerase II cis-regulatory region sequence-specific DNA binding"/>
    <property type="evidence" value="ECO:0007669"/>
    <property type="project" value="TreeGrafter"/>
</dbReference>
<feature type="domain" description="C2H2-type" evidence="11">
    <location>
        <begin position="483"/>
        <end position="510"/>
    </location>
</feature>
<evidence type="ECO:0000256" key="5">
    <source>
        <dbReference type="ARBA" id="ARBA00022833"/>
    </source>
</evidence>
<dbReference type="KEGG" id="lcf:108885535"/>
<protein>
    <submittedName>
        <fullName evidence="13">Zinc finger protein 30 isoform X1</fullName>
    </submittedName>
</protein>
<reference evidence="13" key="1">
    <citation type="submission" date="2025-08" db="UniProtKB">
        <authorList>
            <consortium name="RefSeq"/>
        </authorList>
    </citation>
    <scope>IDENTIFICATION</scope>
    <source>
        <tissue evidence="13">Brain</tissue>
    </source>
</reference>
<dbReference type="PANTHER" id="PTHR24376">
    <property type="entry name" value="ZINC FINGER PROTEIN"/>
    <property type="match status" value="1"/>
</dbReference>
<dbReference type="SMART" id="SM00355">
    <property type="entry name" value="ZnF_C2H2"/>
    <property type="match status" value="7"/>
</dbReference>
<evidence type="ECO:0000259" key="11">
    <source>
        <dbReference type="PROSITE" id="PS50157"/>
    </source>
</evidence>
<dbReference type="PANTHER" id="PTHR24376:SF243">
    <property type="entry name" value="C2H2-TYPE DOMAIN-CONTAINING PROTEIN"/>
    <property type="match status" value="1"/>
</dbReference>
<feature type="region of interest" description="Disordered" evidence="10">
    <location>
        <begin position="221"/>
        <end position="254"/>
    </location>
</feature>
<dbReference type="Gene3D" id="3.30.160.60">
    <property type="entry name" value="Classic Zinc Finger"/>
    <property type="match status" value="4"/>
</dbReference>
<evidence type="ECO:0000256" key="8">
    <source>
        <dbReference type="PROSITE-ProRule" id="PRU00042"/>
    </source>
</evidence>
<feature type="region of interest" description="Disordered" evidence="10">
    <location>
        <begin position="421"/>
        <end position="469"/>
    </location>
</feature>
<keyword evidence="7" id="KW-0539">Nucleus</keyword>
<organism evidence="12 13">
    <name type="scientific">Lates calcarifer</name>
    <name type="common">Barramundi</name>
    <name type="synonym">Holocentrus calcarifer</name>
    <dbReference type="NCBI Taxonomy" id="8187"/>
    <lineage>
        <taxon>Eukaryota</taxon>
        <taxon>Metazoa</taxon>
        <taxon>Chordata</taxon>
        <taxon>Craniata</taxon>
        <taxon>Vertebrata</taxon>
        <taxon>Euteleostomi</taxon>
        <taxon>Actinopterygii</taxon>
        <taxon>Neopterygii</taxon>
        <taxon>Teleostei</taxon>
        <taxon>Neoteleostei</taxon>
        <taxon>Acanthomorphata</taxon>
        <taxon>Carangaria</taxon>
        <taxon>Carangaria incertae sedis</taxon>
        <taxon>Centropomidae</taxon>
        <taxon>Lates</taxon>
    </lineage>
</organism>
<feature type="compositionally biased region" description="Basic and acidic residues" evidence="10">
    <location>
        <begin position="436"/>
        <end position="445"/>
    </location>
</feature>
<dbReference type="SUPFAM" id="SSF57667">
    <property type="entry name" value="beta-beta-alpha zinc fingers"/>
    <property type="match status" value="4"/>
</dbReference>
<dbReference type="GO" id="GO:0001228">
    <property type="term" value="F:DNA-binding transcription activator activity, RNA polymerase II-specific"/>
    <property type="evidence" value="ECO:0007669"/>
    <property type="project" value="TreeGrafter"/>
</dbReference>
<dbReference type="PROSITE" id="PS00028">
    <property type="entry name" value="ZINC_FINGER_C2H2_1"/>
    <property type="match status" value="5"/>
</dbReference>
<dbReference type="AlphaFoldDB" id="A0AAJ7PPU7"/>
<dbReference type="Proteomes" id="UP000694890">
    <property type="component" value="Linkage group LG8"/>
</dbReference>
<evidence type="ECO:0000256" key="1">
    <source>
        <dbReference type="ARBA" id="ARBA00004123"/>
    </source>
</evidence>
<evidence type="ECO:0000256" key="10">
    <source>
        <dbReference type="SAM" id="MobiDB-lite"/>
    </source>
</evidence>
<keyword evidence="3" id="KW-0677">Repeat</keyword>
<gene>
    <name evidence="13" type="primary">LOC108885535</name>
</gene>
<feature type="compositionally biased region" description="Basic residues" evidence="10">
    <location>
        <begin position="449"/>
        <end position="458"/>
    </location>
</feature>
<dbReference type="InterPro" id="IPR013087">
    <property type="entry name" value="Znf_C2H2_type"/>
</dbReference>
<dbReference type="InterPro" id="IPR036236">
    <property type="entry name" value="Znf_C2H2_sf"/>
</dbReference>
<evidence type="ECO:0000256" key="4">
    <source>
        <dbReference type="ARBA" id="ARBA00022771"/>
    </source>
</evidence>
<feature type="coiled-coil region" evidence="9">
    <location>
        <begin position="43"/>
        <end position="70"/>
    </location>
</feature>
<evidence type="ECO:0000256" key="7">
    <source>
        <dbReference type="ARBA" id="ARBA00023242"/>
    </source>
</evidence>
<evidence type="ECO:0000256" key="2">
    <source>
        <dbReference type="ARBA" id="ARBA00022723"/>
    </source>
</evidence>
<dbReference type="GO" id="GO:0008270">
    <property type="term" value="F:zinc ion binding"/>
    <property type="evidence" value="ECO:0007669"/>
    <property type="project" value="UniProtKB-KW"/>
</dbReference>
<feature type="domain" description="C2H2-type" evidence="11">
    <location>
        <begin position="367"/>
        <end position="394"/>
    </location>
</feature>
<dbReference type="FunFam" id="3.30.160.60:FF:000446">
    <property type="entry name" value="Zinc finger protein"/>
    <property type="match status" value="1"/>
</dbReference>
<name>A0AAJ7PPU7_LATCA</name>
<proteinExistence type="predicted"/>
<keyword evidence="9" id="KW-0175">Coiled coil</keyword>
<keyword evidence="2" id="KW-0479">Metal-binding</keyword>
<comment type="subcellular location">
    <subcellularLocation>
        <location evidence="1">Nucleus</location>
    </subcellularLocation>
</comment>
<keyword evidence="6" id="KW-0238">DNA-binding</keyword>
<evidence type="ECO:0000313" key="13">
    <source>
        <dbReference type="RefSeq" id="XP_018535432.1"/>
    </source>
</evidence>
<dbReference type="RefSeq" id="XP_018535432.1">
    <property type="nucleotide sequence ID" value="XM_018679916.2"/>
</dbReference>
<sequence>MTDYMTRGFRAQLTTAMDSVLRKAVIEIMQIFENSLHDHQMELAQKGEEVAHLKIKLQAAEIKLSEHERGGDRAVEVNITPVNETQIESEVVLNPSGQSSDVPEIDFEVPDDWCAPLGCEPVTKQEDGVCPSVRLRRLSIPLWPLPIIKQEAAICDIDSHQQTKGVRRWRRGSALNERHKHTQKKILRSRRNPVRNDMQKLLQDIKQEYSDQTVSLGIRRRRGNLTGKEQENTVKSRRKERKVAVAKSAEQETAENNSEKKYTCKFCKKVFDTMFGRSVHIRSHKRCRGCKKEFPFPSSLRCHKSSCVKLKRLLAKEAPCSNPPKAEPCGDENQTLPSKKQVIIKKENSPSPRSECPVQKDGSTKKYPCPFCSKTFRLRCSMKDHVRLHTGEKPFLCSMCPKKFRLNQLLKNHTLRMHNNQIDSSETNGDLAWTKPLEDTEDNRQHLNSPRKGRRNKVQRGCSPDRKRSERWQTMGIRCSNGFSCLWCHKVTSNKRLLIEHYRIHTGERPIKCNKCSAKFRTCQQLYLHKKKCHYPVTVIHCDKCEKEFQSQAKYDKHVSDCRKDWPLVCKDCGKGYLTEGHLRNHMERYHN</sequence>
<evidence type="ECO:0000313" key="12">
    <source>
        <dbReference type="Proteomes" id="UP000694890"/>
    </source>
</evidence>
<evidence type="ECO:0000256" key="3">
    <source>
        <dbReference type="ARBA" id="ARBA00022737"/>
    </source>
</evidence>